<gene>
    <name evidence="2" type="ORF">SINV_11033</name>
</gene>
<evidence type="ECO:0000256" key="1">
    <source>
        <dbReference type="SAM" id="MobiDB-lite"/>
    </source>
</evidence>
<evidence type="ECO:0000313" key="2">
    <source>
        <dbReference type="EMBL" id="EFZ11431.1"/>
    </source>
</evidence>
<dbReference type="HOGENOM" id="CLU_1582619_0_0_1"/>
<sequence length="169" mass="19064">LLRHATGFLADIERQNTADISNSSDTENVSADENKLEYTSTQDKGENKQDDTDGNNRIFEESEYEEVDDNKNEEIEGNDDENASVGDSNNATAEEEQFDNNRSLYAGAPITVAQNMLLILSLVLKHNLTGTSIADIITIINLHCLNKAFWKNNLNKFRKYFSWSTDNVH</sequence>
<name>E9J6X1_SOLIN</name>
<feature type="non-terminal residue" evidence="2">
    <location>
        <position position="169"/>
    </location>
</feature>
<dbReference type="AlphaFoldDB" id="E9J6X1"/>
<feature type="non-terminal residue" evidence="2">
    <location>
        <position position="1"/>
    </location>
</feature>
<protein>
    <submittedName>
        <fullName evidence="2">Uncharacterized protein</fullName>
    </submittedName>
</protein>
<feature type="compositionally biased region" description="Polar residues" evidence="1">
    <location>
        <begin position="17"/>
        <end position="42"/>
    </location>
</feature>
<feature type="region of interest" description="Disordered" evidence="1">
    <location>
        <begin position="13"/>
        <end position="96"/>
    </location>
</feature>
<reference evidence="2" key="1">
    <citation type="journal article" date="2011" name="Proc. Natl. Acad. Sci. U.S.A.">
        <title>The genome of the fire ant Solenopsis invicta.</title>
        <authorList>
            <person name="Wurm Y."/>
            <person name="Wang J."/>
            <person name="Riba-Grognuz O."/>
            <person name="Corona M."/>
            <person name="Nygaard S."/>
            <person name="Hunt B.G."/>
            <person name="Ingram K.K."/>
            <person name="Falquet L."/>
            <person name="Nipitwattanaphon M."/>
            <person name="Gotzek D."/>
            <person name="Dijkstra M.B."/>
            <person name="Oettler J."/>
            <person name="Comtesse F."/>
            <person name="Shih C.J."/>
            <person name="Wu W.J."/>
            <person name="Yang C.C."/>
            <person name="Thomas J."/>
            <person name="Beaudoing E."/>
            <person name="Pradervand S."/>
            <person name="Flegel V."/>
            <person name="Cook E.D."/>
            <person name="Fabbretti R."/>
            <person name="Stockinger H."/>
            <person name="Long L."/>
            <person name="Farmerie W.G."/>
            <person name="Oakey J."/>
            <person name="Boomsma J.J."/>
            <person name="Pamilo P."/>
            <person name="Yi S.V."/>
            <person name="Heinze J."/>
            <person name="Goodisman M.A."/>
            <person name="Farinelli L."/>
            <person name="Harshman K."/>
            <person name="Hulo N."/>
            <person name="Cerutti L."/>
            <person name="Xenarios I."/>
            <person name="Shoemaker D."/>
            <person name="Keller L."/>
        </authorList>
    </citation>
    <scope>NUCLEOTIDE SEQUENCE [LARGE SCALE GENOMIC DNA]</scope>
</reference>
<organism>
    <name type="scientific">Solenopsis invicta</name>
    <name type="common">Red imported fire ant</name>
    <name type="synonym">Solenopsis wagneri</name>
    <dbReference type="NCBI Taxonomy" id="13686"/>
    <lineage>
        <taxon>Eukaryota</taxon>
        <taxon>Metazoa</taxon>
        <taxon>Ecdysozoa</taxon>
        <taxon>Arthropoda</taxon>
        <taxon>Hexapoda</taxon>
        <taxon>Insecta</taxon>
        <taxon>Pterygota</taxon>
        <taxon>Neoptera</taxon>
        <taxon>Endopterygota</taxon>
        <taxon>Hymenoptera</taxon>
        <taxon>Apocrita</taxon>
        <taxon>Aculeata</taxon>
        <taxon>Formicoidea</taxon>
        <taxon>Formicidae</taxon>
        <taxon>Myrmicinae</taxon>
        <taxon>Solenopsis</taxon>
    </lineage>
</organism>
<dbReference type="EMBL" id="GL768383">
    <property type="protein sequence ID" value="EFZ11431.1"/>
    <property type="molecule type" value="Genomic_DNA"/>
</dbReference>
<accession>E9J6X1</accession>
<proteinExistence type="predicted"/>